<comment type="caution">
    <text evidence="1">The sequence shown here is derived from an EMBL/GenBank/DDBJ whole genome shotgun (WGS) entry which is preliminary data.</text>
</comment>
<evidence type="ECO:0000313" key="1">
    <source>
        <dbReference type="EMBL" id="OAE34512.1"/>
    </source>
</evidence>
<gene>
    <name evidence="1" type="ORF">AXG93_1299s1270</name>
</gene>
<proteinExistence type="predicted"/>
<dbReference type="EMBL" id="LVLJ01000396">
    <property type="protein sequence ID" value="OAE34512.1"/>
    <property type="molecule type" value="Genomic_DNA"/>
</dbReference>
<dbReference type="Proteomes" id="UP000077202">
    <property type="component" value="Unassembled WGS sequence"/>
</dbReference>
<sequence>MPPGSGRTCGIRTRTKKRPTVATGCAKTEVVVQSCSVRVQGPWGPQSHKSAGYSQTGPQCLWPLAAVSCRNSESNSAFAHKPAFKGGRGLSLEASRRPDREKSEHAGSGFGFGTCALGPLSVQRLRRSWEVTLCGYCEERDCVGGLIEFEDDARSEKRVGDFEAVRNLPLCAAFVNAFVNRSDRSIEMLELHLVESNYVFRRFRSAISR</sequence>
<protein>
    <submittedName>
        <fullName evidence="1">Uncharacterized protein</fullName>
    </submittedName>
</protein>
<dbReference type="AlphaFoldDB" id="A0A176WQC9"/>
<accession>A0A176WQC9</accession>
<name>A0A176WQC9_MARPO</name>
<keyword evidence="2" id="KW-1185">Reference proteome</keyword>
<evidence type="ECO:0000313" key="2">
    <source>
        <dbReference type="Proteomes" id="UP000077202"/>
    </source>
</evidence>
<reference evidence="1" key="1">
    <citation type="submission" date="2016-03" db="EMBL/GenBank/DDBJ databases">
        <title>Mechanisms controlling the formation of the plant cell surface in tip-growing cells are functionally conserved among land plants.</title>
        <authorList>
            <person name="Honkanen S."/>
            <person name="Jones V.A."/>
            <person name="Morieri G."/>
            <person name="Champion C."/>
            <person name="Hetherington A.J."/>
            <person name="Kelly S."/>
            <person name="Saint-Marcoux D."/>
            <person name="Proust H."/>
            <person name="Prescott H."/>
            <person name="Dolan L."/>
        </authorList>
    </citation>
    <scope>NUCLEOTIDE SEQUENCE [LARGE SCALE GENOMIC DNA]</scope>
    <source>
        <tissue evidence="1">Whole gametophyte</tissue>
    </source>
</reference>
<organism evidence="1 2">
    <name type="scientific">Marchantia polymorpha subsp. ruderalis</name>
    <dbReference type="NCBI Taxonomy" id="1480154"/>
    <lineage>
        <taxon>Eukaryota</taxon>
        <taxon>Viridiplantae</taxon>
        <taxon>Streptophyta</taxon>
        <taxon>Embryophyta</taxon>
        <taxon>Marchantiophyta</taxon>
        <taxon>Marchantiopsida</taxon>
        <taxon>Marchantiidae</taxon>
        <taxon>Marchantiales</taxon>
        <taxon>Marchantiaceae</taxon>
        <taxon>Marchantia</taxon>
    </lineage>
</organism>